<keyword evidence="2" id="KW-1133">Transmembrane helix</keyword>
<organism evidence="4 5">
    <name type="scientific">Actinorhabdospora filicis</name>
    <dbReference type="NCBI Taxonomy" id="1785913"/>
    <lineage>
        <taxon>Bacteria</taxon>
        <taxon>Bacillati</taxon>
        <taxon>Actinomycetota</taxon>
        <taxon>Actinomycetes</taxon>
        <taxon>Micromonosporales</taxon>
        <taxon>Micromonosporaceae</taxon>
        <taxon>Actinorhabdospora</taxon>
    </lineage>
</organism>
<feature type="region of interest" description="Disordered" evidence="1">
    <location>
        <begin position="744"/>
        <end position="784"/>
    </location>
</feature>
<dbReference type="InterPro" id="IPR027417">
    <property type="entry name" value="P-loop_NTPase"/>
</dbReference>
<gene>
    <name evidence="4" type="ORF">Afil01_44060</name>
</gene>
<dbReference type="Gene3D" id="3.40.50.300">
    <property type="entry name" value="P-loop containing nucleotide triphosphate hydrolases"/>
    <property type="match status" value="2"/>
</dbReference>
<feature type="domain" description="AAA+ ATPase" evidence="3">
    <location>
        <begin position="394"/>
        <end position="704"/>
    </location>
</feature>
<feature type="transmembrane region" description="Helical" evidence="2">
    <location>
        <begin position="20"/>
        <end position="42"/>
    </location>
</feature>
<dbReference type="SUPFAM" id="SSF52540">
    <property type="entry name" value="P-loop containing nucleoside triphosphate hydrolases"/>
    <property type="match status" value="1"/>
</dbReference>
<dbReference type="Pfam" id="PF12696">
    <property type="entry name" value="TraG-D_C"/>
    <property type="match status" value="1"/>
</dbReference>
<dbReference type="InterPro" id="IPR051162">
    <property type="entry name" value="T4SS_component"/>
</dbReference>
<dbReference type="Proteomes" id="UP001165079">
    <property type="component" value="Unassembled WGS sequence"/>
</dbReference>
<sequence length="784" mass="83845">MLPTPDPFAPPTVHLPPTALLVALAVAAATAVVMAVAARAWWRRHLAGRHAGGGVVLHVQAPPEVEPDGAIGFFQLVAVAAVPWWKRLIYGQPHIAFEYAWNGPALDIRVWVPATLSARSIADGIRGAWPAATVTAHPAAPALPPEANHVEAGVIVLGDSHTAAVRADAVADPARLLLAALSGLQTGEYALVQVLARPAPRRRILRLRRRALGHRSGGWGWGAALADLFLPGPSDTGKRSHVPAPPDAWQRRVGQRDLDRSAGAMLEVAVRYAVATTRRGDRVSLRTRMRGLANAAATALAAHSGPDAVRRSRLMVGLVRAIDERRMVSGALATPAEAAVLAHLPYDAVVPQLVRAGARIVPAGIAIPRGGRGTKTLGTAAADGRTVALNVSDARHHMHVVGSTGVGKSTLLLNMILADIKAGRGVIVIDPKGDLVADILDRLDPAVLGDRLVVIDPDQPNPPGLNPLSGDDPDLVVDHLVGICRRIFERHWGPRADDVLRSALLTLLRVPAATLKHLPSLLSQKSFRAPIVADIDDPAGLGGFWQWYDNLSPAFQAQVIGPVLSRIRALLTREFVRATLGAPTTTFDMSRVLDGGILLARLPKGQLGDDTSSLMGSIIVAKAWQAATHRTTLAEHQRLDATLYLDEAHNFLNLPRSLDDVLAEARGYRLSMVLAHQHMAQLPRELQFAISANARNKIYFTTSPEDAHLLARHTNPHLSEHDLSHLDAFTAACRLVADGKEQPAFTLSTTPAPPRVRDHRRRNRGGHSGQHPSPVTPPTDPASA</sequence>
<evidence type="ECO:0000256" key="2">
    <source>
        <dbReference type="SAM" id="Phobius"/>
    </source>
</evidence>
<dbReference type="RefSeq" id="WP_285664745.1">
    <property type="nucleotide sequence ID" value="NZ_BSTX01000003.1"/>
</dbReference>
<comment type="caution">
    <text evidence="4">The sequence shown here is derived from an EMBL/GenBank/DDBJ whole genome shotgun (WGS) entry which is preliminary data.</text>
</comment>
<feature type="compositionally biased region" description="Pro residues" evidence="1">
    <location>
        <begin position="774"/>
        <end position="784"/>
    </location>
</feature>
<dbReference type="PANTHER" id="PTHR30121:SF11">
    <property type="entry name" value="AAA+ ATPASE DOMAIN-CONTAINING PROTEIN"/>
    <property type="match status" value="1"/>
</dbReference>
<keyword evidence="2" id="KW-0472">Membrane</keyword>
<dbReference type="EMBL" id="BSTX01000003">
    <property type="protein sequence ID" value="GLZ79599.1"/>
    <property type="molecule type" value="Genomic_DNA"/>
</dbReference>
<dbReference type="Pfam" id="PF01935">
    <property type="entry name" value="DUF87"/>
    <property type="match status" value="1"/>
</dbReference>
<evidence type="ECO:0000259" key="3">
    <source>
        <dbReference type="SMART" id="SM00382"/>
    </source>
</evidence>
<evidence type="ECO:0000313" key="4">
    <source>
        <dbReference type="EMBL" id="GLZ79599.1"/>
    </source>
</evidence>
<dbReference type="CDD" id="cd01127">
    <property type="entry name" value="TrwB_TraG_TraD_VirD4"/>
    <property type="match status" value="2"/>
</dbReference>
<reference evidence="4" key="1">
    <citation type="submission" date="2023-03" db="EMBL/GenBank/DDBJ databases">
        <title>Actinorhabdospora filicis NBRC 111898.</title>
        <authorList>
            <person name="Ichikawa N."/>
            <person name="Sato H."/>
            <person name="Tonouchi N."/>
        </authorList>
    </citation>
    <scope>NUCLEOTIDE SEQUENCE</scope>
    <source>
        <strain evidence="4">NBRC 111898</strain>
    </source>
</reference>
<dbReference type="InterPro" id="IPR002789">
    <property type="entry name" value="HerA_central"/>
</dbReference>
<dbReference type="AlphaFoldDB" id="A0A9W6SPE9"/>
<keyword evidence="5" id="KW-1185">Reference proteome</keyword>
<protein>
    <recommendedName>
        <fullName evidence="3">AAA+ ATPase domain-containing protein</fullName>
    </recommendedName>
</protein>
<evidence type="ECO:0000313" key="5">
    <source>
        <dbReference type="Proteomes" id="UP001165079"/>
    </source>
</evidence>
<keyword evidence="2" id="KW-0812">Transmembrane</keyword>
<name>A0A9W6SPE9_9ACTN</name>
<dbReference type="SMART" id="SM00382">
    <property type="entry name" value="AAA"/>
    <property type="match status" value="1"/>
</dbReference>
<proteinExistence type="predicted"/>
<dbReference type="InterPro" id="IPR032689">
    <property type="entry name" value="TraG-D_C"/>
</dbReference>
<dbReference type="InterPro" id="IPR003593">
    <property type="entry name" value="AAA+_ATPase"/>
</dbReference>
<evidence type="ECO:0000256" key="1">
    <source>
        <dbReference type="SAM" id="MobiDB-lite"/>
    </source>
</evidence>
<accession>A0A9W6SPE9</accession>
<dbReference type="PANTHER" id="PTHR30121">
    <property type="entry name" value="UNCHARACTERIZED PROTEIN YJGR-RELATED"/>
    <property type="match status" value="1"/>
</dbReference>